<dbReference type="GO" id="GO:0043565">
    <property type="term" value="F:sequence-specific DNA binding"/>
    <property type="evidence" value="ECO:0007669"/>
    <property type="project" value="TreeGrafter"/>
</dbReference>
<evidence type="ECO:0000313" key="3">
    <source>
        <dbReference type="Proteomes" id="UP000190837"/>
    </source>
</evidence>
<organism evidence="2 3">
    <name type="scientific">Cardiobacterium hominis</name>
    <dbReference type="NCBI Taxonomy" id="2718"/>
    <lineage>
        <taxon>Bacteria</taxon>
        <taxon>Pseudomonadati</taxon>
        <taxon>Pseudomonadota</taxon>
        <taxon>Gammaproteobacteria</taxon>
        <taxon>Cardiobacteriales</taxon>
        <taxon>Cardiobacteriaceae</taxon>
        <taxon>Cardiobacterium</taxon>
    </lineage>
</organism>
<dbReference type="PANTHER" id="PTHR36966:SF1">
    <property type="entry name" value="REP-ASSOCIATED TYROSINE TRANSPOSASE"/>
    <property type="match status" value="1"/>
</dbReference>
<dbReference type="PANTHER" id="PTHR36966">
    <property type="entry name" value="REP-ASSOCIATED TYROSINE TRANSPOSASE"/>
    <property type="match status" value="1"/>
</dbReference>
<dbReference type="SMART" id="SM01321">
    <property type="entry name" value="Y1_Tnp"/>
    <property type="match status" value="1"/>
</dbReference>
<dbReference type="Proteomes" id="UP000190837">
    <property type="component" value="Unassembled WGS sequence"/>
</dbReference>
<dbReference type="NCBIfam" id="NF047646">
    <property type="entry name" value="REP_Tyr_transpos"/>
    <property type="match status" value="1"/>
</dbReference>
<dbReference type="EMBL" id="FKLO01000037">
    <property type="protein sequence ID" value="SAM61594.1"/>
    <property type="molecule type" value="Genomic_DNA"/>
</dbReference>
<dbReference type="GO" id="GO:0006313">
    <property type="term" value="P:DNA transposition"/>
    <property type="evidence" value="ECO:0007669"/>
    <property type="project" value="InterPro"/>
</dbReference>
<name>A0A1C3H3G5_9GAMM</name>
<gene>
    <name evidence="2" type="ORF">CHUV0807_0916</name>
</gene>
<evidence type="ECO:0000313" key="2">
    <source>
        <dbReference type="EMBL" id="SAM61594.1"/>
    </source>
</evidence>
<accession>A0A1C3H3G5</accession>
<sequence>MKNLFELRSGLAHYKPAISTGNTMPNYRRDYTKGGTYFITAVLQDRRCDWLTRHITAFRTAWQETASRYPYKTIAITILPEHFHAILQLPEDDDNYSMRISALKSAFSRRLPAHYRNPNPSQQNKQETGIWQRRFWEHRIRDESDLQRHVFYTYYNPVKHGYVRRVIDWPYTSFHRDVQRGLFPPDWGGEIEPGIRNLYPE</sequence>
<dbReference type="SUPFAM" id="SSF143422">
    <property type="entry name" value="Transposase IS200-like"/>
    <property type="match status" value="1"/>
</dbReference>
<evidence type="ECO:0000259" key="1">
    <source>
        <dbReference type="SMART" id="SM01321"/>
    </source>
</evidence>
<reference evidence="3" key="1">
    <citation type="submission" date="2016-04" db="EMBL/GenBank/DDBJ databases">
        <authorList>
            <person name="Tagini F."/>
        </authorList>
    </citation>
    <scope>NUCLEOTIDE SEQUENCE [LARGE SCALE GENOMIC DNA]</scope>
    <source>
        <strain evidence="3">CHUV0807</strain>
    </source>
</reference>
<dbReference type="InterPro" id="IPR036515">
    <property type="entry name" value="Transposase_17_sf"/>
</dbReference>
<dbReference type="InterPro" id="IPR002686">
    <property type="entry name" value="Transposase_17"/>
</dbReference>
<protein>
    <submittedName>
        <fullName evidence="2">Transposase and inactivated derivatives</fullName>
    </submittedName>
</protein>
<dbReference type="GO" id="GO:0004803">
    <property type="term" value="F:transposase activity"/>
    <property type="evidence" value="ECO:0007669"/>
    <property type="project" value="InterPro"/>
</dbReference>
<dbReference type="Gene3D" id="3.30.70.1290">
    <property type="entry name" value="Transposase IS200-like"/>
    <property type="match status" value="1"/>
</dbReference>
<proteinExistence type="predicted"/>
<feature type="domain" description="Transposase IS200-like" evidence="1">
    <location>
        <begin position="32"/>
        <end position="156"/>
    </location>
</feature>
<dbReference type="AlphaFoldDB" id="A0A1C3H3G5"/>
<dbReference type="InterPro" id="IPR052715">
    <property type="entry name" value="RAYT_transposase"/>
</dbReference>